<reference evidence="1" key="1">
    <citation type="journal article" date="2014" name="Front. Microbiol.">
        <title>High frequency of phylogenetically diverse reductive dehalogenase-homologous genes in deep subseafloor sedimentary metagenomes.</title>
        <authorList>
            <person name="Kawai M."/>
            <person name="Futagami T."/>
            <person name="Toyoda A."/>
            <person name="Takaki Y."/>
            <person name="Nishi S."/>
            <person name="Hori S."/>
            <person name="Arai W."/>
            <person name="Tsubouchi T."/>
            <person name="Morono Y."/>
            <person name="Uchiyama I."/>
            <person name="Ito T."/>
            <person name="Fujiyama A."/>
            <person name="Inagaki F."/>
            <person name="Takami H."/>
        </authorList>
    </citation>
    <scope>NUCLEOTIDE SEQUENCE</scope>
    <source>
        <strain evidence="1">Expedition CK06-06</strain>
    </source>
</reference>
<sequence length="267" mass="29951">TRLRNTLRKLAKEGTEGRLWYEKSGQAILKIAGGNLKRARKLAGLFAIYSSGTAVSANTTNALKMWARFYGTEQIVPPKSGTLAGRFSEQDRTAIEWLNSNEDDAHHVETFGNKRFPFFVNIMREIDPKNYDTGQGVTVDLWMMRALGYDQGAPTDAQYAFASSEIMLIAKEMGWENQQAQAAIWVAIKARWEFIQKKAKDKAVKLGLAEYTPMKKGAPLFDVVGNSREEQIENEKKIIGVFRDMALKVSAADLTKKLEESKADFAD</sequence>
<name>X0V8F0_9ZZZZ</name>
<gene>
    <name evidence="1" type="ORF">S01H1_40781</name>
</gene>
<dbReference type="InterPro" id="IPR055602">
    <property type="entry name" value="DUF7178"/>
</dbReference>
<feature type="non-terminal residue" evidence="1">
    <location>
        <position position="267"/>
    </location>
</feature>
<dbReference type="AlphaFoldDB" id="X0V8F0"/>
<protein>
    <submittedName>
        <fullName evidence="1">Uncharacterized protein</fullName>
    </submittedName>
</protein>
<organism evidence="1">
    <name type="scientific">marine sediment metagenome</name>
    <dbReference type="NCBI Taxonomy" id="412755"/>
    <lineage>
        <taxon>unclassified sequences</taxon>
        <taxon>metagenomes</taxon>
        <taxon>ecological metagenomes</taxon>
    </lineage>
</organism>
<dbReference type="Pfam" id="PF23802">
    <property type="entry name" value="DUF7178"/>
    <property type="match status" value="1"/>
</dbReference>
<comment type="caution">
    <text evidence="1">The sequence shown here is derived from an EMBL/GenBank/DDBJ whole genome shotgun (WGS) entry which is preliminary data.</text>
</comment>
<dbReference type="EMBL" id="BARS01025837">
    <property type="protein sequence ID" value="GAG08763.1"/>
    <property type="molecule type" value="Genomic_DNA"/>
</dbReference>
<evidence type="ECO:0000313" key="1">
    <source>
        <dbReference type="EMBL" id="GAG08763.1"/>
    </source>
</evidence>
<proteinExistence type="predicted"/>
<feature type="non-terminal residue" evidence="1">
    <location>
        <position position="1"/>
    </location>
</feature>
<accession>X0V8F0</accession>